<reference evidence="2" key="1">
    <citation type="submission" date="2022-08" db="EMBL/GenBank/DDBJ databases">
        <title>Genome sequencing of akame (Lates japonicus).</title>
        <authorList>
            <person name="Hashiguchi Y."/>
            <person name="Takahashi H."/>
        </authorList>
    </citation>
    <scope>NUCLEOTIDE SEQUENCE</scope>
    <source>
        <strain evidence="2">Kochi</strain>
    </source>
</reference>
<organism evidence="2 3">
    <name type="scientific">Lates japonicus</name>
    <name type="common">Japanese lates</name>
    <dbReference type="NCBI Taxonomy" id="270547"/>
    <lineage>
        <taxon>Eukaryota</taxon>
        <taxon>Metazoa</taxon>
        <taxon>Chordata</taxon>
        <taxon>Craniata</taxon>
        <taxon>Vertebrata</taxon>
        <taxon>Euteleostomi</taxon>
        <taxon>Actinopterygii</taxon>
        <taxon>Neopterygii</taxon>
        <taxon>Teleostei</taxon>
        <taxon>Neoteleostei</taxon>
        <taxon>Acanthomorphata</taxon>
        <taxon>Carangaria</taxon>
        <taxon>Carangaria incertae sedis</taxon>
        <taxon>Centropomidae</taxon>
        <taxon>Lates</taxon>
    </lineage>
</organism>
<protein>
    <submittedName>
        <fullName evidence="2">Transport and Golgi organization protein 6 homolog</fullName>
    </submittedName>
</protein>
<dbReference type="GO" id="GO:0009306">
    <property type="term" value="P:protein secretion"/>
    <property type="evidence" value="ECO:0007669"/>
    <property type="project" value="TreeGrafter"/>
</dbReference>
<dbReference type="PANTHER" id="PTHR20959:SF1">
    <property type="entry name" value="TRANSPORT AND GOLGI ORGANIZATION PROTEIN 6 HOMOLOG"/>
    <property type="match status" value="1"/>
</dbReference>
<gene>
    <name evidence="2" type="ORF">AKAME5_001897400</name>
</gene>
<keyword evidence="3" id="KW-1185">Reference proteome</keyword>
<feature type="non-terminal residue" evidence="2">
    <location>
        <position position="277"/>
    </location>
</feature>
<dbReference type="Proteomes" id="UP001279410">
    <property type="component" value="Unassembled WGS sequence"/>
</dbReference>
<evidence type="ECO:0000313" key="2">
    <source>
        <dbReference type="EMBL" id="GLD67640.1"/>
    </source>
</evidence>
<dbReference type="EMBL" id="BRZM01000115">
    <property type="protein sequence ID" value="GLD67640.1"/>
    <property type="molecule type" value="Genomic_DNA"/>
</dbReference>
<feature type="domain" description="TANGO6 N-terminal" evidence="1">
    <location>
        <begin position="3"/>
        <end position="277"/>
    </location>
</feature>
<evidence type="ECO:0000313" key="3">
    <source>
        <dbReference type="Proteomes" id="UP001279410"/>
    </source>
</evidence>
<dbReference type="AlphaFoldDB" id="A0AAD3N9U9"/>
<proteinExistence type="predicted"/>
<evidence type="ECO:0000259" key="1">
    <source>
        <dbReference type="Pfam" id="PF25267"/>
    </source>
</evidence>
<dbReference type="PANTHER" id="PTHR20959">
    <property type="entry name" value="TRANSPORT AND GOLGI ORGANIZATION PROTEIN 6 FAMILY MEMBER"/>
    <property type="match status" value="1"/>
</dbReference>
<dbReference type="InterPro" id="IPR039600">
    <property type="entry name" value="TANGO6/Rtp1"/>
</dbReference>
<comment type="caution">
    <text evidence="2">The sequence shown here is derived from an EMBL/GenBank/DDBJ whole genome shotgun (WGS) entry which is preliminary data.</text>
</comment>
<dbReference type="Pfam" id="PF25267">
    <property type="entry name" value="TANGO6_N"/>
    <property type="match status" value="1"/>
</dbReference>
<name>A0AAD3N9U9_LATJO</name>
<accession>A0AAD3N9U9</accession>
<dbReference type="InterPro" id="IPR057347">
    <property type="entry name" value="TANGO6_N"/>
</dbReference>
<sequence length="277" mass="30229">MTADILSAINTLSRPLSEAVDNAQSSHQQAVLAGLRSNRVLLLDQLQTDSSFQEVRRLRDEVMTAAEWFSGDTEDAAWGFVQECLLLLLTLARHLSIELEVFRRSRAPSAANFHTPEMAPPLPPDVLSVTQQRTLRAALQFVVSLGLCPYLAPGVGVPLGRRSAFGAMVEKLVRGGAVSAGGCRLLITTNVLLQLTELSSLATLVFTQHLGDVMAALCQLGYQPHWAERGGSEEEETQELCAEERQTCREALRGLLGKVYQPIIIKELLILQGGSKQ</sequence>